<keyword evidence="3" id="KW-1185">Reference proteome</keyword>
<feature type="domain" description="Schlafen group 3-like DNA/RNA helicase" evidence="1">
    <location>
        <begin position="82"/>
        <end position="107"/>
    </location>
</feature>
<sequence>MQVSQAGARIRARRHRRHLQQVGLPRPRVAPHPLVCRRRALHGAQRQRGHHGRRLLRPRGVPPVVPRRFRAVERRGAVRPQLLRYIVNVYAVLLTRGIRGTYVYVVDEALREHLRAVFATP</sequence>
<accession>A0A387B5D2</accession>
<dbReference type="OrthoDB" id="3193269at2"/>
<evidence type="ECO:0000313" key="2">
    <source>
        <dbReference type="EMBL" id="AYF96921.1"/>
    </source>
</evidence>
<reference evidence="3" key="1">
    <citation type="submission" date="2018-09" db="EMBL/GenBank/DDBJ databases">
        <title>Genome sequencing of strain 2DFWR-13.</title>
        <authorList>
            <person name="Heo J."/>
            <person name="Kim S.-J."/>
            <person name="Kwon S.-W."/>
        </authorList>
    </citation>
    <scope>NUCLEOTIDE SEQUENCE [LARGE SCALE GENOMIC DNA]</scope>
    <source>
        <strain evidence="3">2DFWR-13</strain>
    </source>
</reference>
<dbReference type="Pfam" id="PF09848">
    <property type="entry name" value="SLFN-g3_helicase"/>
    <property type="match status" value="1"/>
</dbReference>
<protein>
    <submittedName>
        <fullName evidence="2">DUF2075 domain-containing protein</fullName>
    </submittedName>
</protein>
<dbReference type="AlphaFoldDB" id="A0A387B5D2"/>
<evidence type="ECO:0000313" key="3">
    <source>
        <dbReference type="Proteomes" id="UP000278886"/>
    </source>
</evidence>
<dbReference type="InterPro" id="IPR018647">
    <property type="entry name" value="SLFN_3-like_DNA/RNA_helicase"/>
</dbReference>
<dbReference type="Proteomes" id="UP000278886">
    <property type="component" value="Chromosome"/>
</dbReference>
<gene>
    <name evidence="2" type="ORF">D7I47_00730</name>
</gene>
<organism evidence="2 3">
    <name type="scientific">Protaetiibacter intestinalis</name>
    <dbReference type="NCBI Taxonomy" id="2419774"/>
    <lineage>
        <taxon>Bacteria</taxon>
        <taxon>Bacillati</taxon>
        <taxon>Actinomycetota</taxon>
        <taxon>Actinomycetes</taxon>
        <taxon>Micrococcales</taxon>
        <taxon>Microbacteriaceae</taxon>
        <taxon>Protaetiibacter</taxon>
    </lineage>
</organism>
<proteinExistence type="predicted"/>
<dbReference type="EMBL" id="CP032630">
    <property type="protein sequence ID" value="AYF96921.1"/>
    <property type="molecule type" value="Genomic_DNA"/>
</dbReference>
<name>A0A387B5D2_9MICO</name>
<evidence type="ECO:0000259" key="1">
    <source>
        <dbReference type="Pfam" id="PF09848"/>
    </source>
</evidence>
<dbReference type="KEGG" id="lyd:D7I47_00730"/>